<dbReference type="GO" id="GO:0005737">
    <property type="term" value="C:cytoplasm"/>
    <property type="evidence" value="ECO:0007669"/>
    <property type="project" value="UniProtKB-SubCell"/>
</dbReference>
<evidence type="ECO:0000313" key="12">
    <source>
        <dbReference type="Proteomes" id="UP000288216"/>
    </source>
</evidence>
<evidence type="ECO:0000256" key="9">
    <source>
        <dbReference type="ARBA" id="ARBA00047984"/>
    </source>
</evidence>
<dbReference type="InterPro" id="IPR049080">
    <property type="entry name" value="MOV-10-like_beta-barrel"/>
</dbReference>
<protein>
    <recommendedName>
        <fullName evidence="3">RNA helicase</fullName>
        <ecNumber evidence="3">3.6.4.13</ecNumber>
    </recommendedName>
</protein>
<dbReference type="Proteomes" id="UP000288216">
    <property type="component" value="Unassembled WGS sequence"/>
</dbReference>
<evidence type="ECO:0000256" key="3">
    <source>
        <dbReference type="ARBA" id="ARBA00012552"/>
    </source>
</evidence>
<evidence type="ECO:0000256" key="2">
    <source>
        <dbReference type="ARBA" id="ARBA00005601"/>
    </source>
</evidence>
<comment type="subcellular location">
    <subcellularLocation>
        <location evidence="1">Cytoplasm</location>
    </subcellularLocation>
</comment>
<evidence type="ECO:0000256" key="8">
    <source>
        <dbReference type="ARBA" id="ARBA00022840"/>
    </source>
</evidence>
<gene>
    <name evidence="11" type="ORF">scyTo_0009148</name>
</gene>
<dbReference type="OrthoDB" id="6513042at2759"/>
<dbReference type="CDD" id="cd18808">
    <property type="entry name" value="SF1_C_Upf1"/>
    <property type="match status" value="1"/>
</dbReference>
<keyword evidence="5" id="KW-0547">Nucleotide-binding</keyword>
<name>A0A401NHC8_SCYTO</name>
<comment type="similarity">
    <text evidence="2">Belongs to the DNA2/NAM7 helicase family. SDE3 subfamily.</text>
</comment>
<dbReference type="InterPro" id="IPR025223">
    <property type="entry name" value="S1-like_RNA-bd_dom"/>
</dbReference>
<dbReference type="GO" id="GO:0016787">
    <property type="term" value="F:hydrolase activity"/>
    <property type="evidence" value="ECO:0007669"/>
    <property type="project" value="UniProtKB-KW"/>
</dbReference>
<sequence>MVDKEIQNWSGFRCIENIPAMLSLLLKAAAFFWRKADDDLDQDQCETADCPDYKSVLGGIVTRFCGKYGLVDDSIYFTSNDVLGGMPLQVGQKVNIVAQKNETSGGWKAVKVEPVTRQWDDGTSSNTPVESETHNLMGIVTSCNKLGGYINETTYFSVTDVSEGFQPFKGDWVQAQYSIEQTTWKSQAYCVKPLRYKRVDKVPITRILHRSGVVDDFVFFTLDSLRLPHYYVPKKDDLVNLVIIESNQSLYLWRALCIAPAEKESLSLLSMTNKEFEQIDLEFSNKEGLEVPRQIDFGTIKQGEKKDMMVWIENKGKEMYNLLNYKLAGWERGNQFFLASAHLVTVSENRTIPQQGTTKFESNCRSTQSQSSYLVLGCSLPRVPVQPDSKYPNVTLDHTNIPPPCDITSLQPNVSPSSQSTPDTLWANLPTASASLVNQLNYPPTCDDADAKREKVKLELCANTETGETILQILPGRKAYINLVCEAKNPGRCKDLLMLYFNDFVMGCYVEVDVMSDEESLLKPRSRYHPIQSKSPRAEQNETNCMFVSVKNPTRLARRHIPSFLPQYTVPERLKECIGKGADVLTIQPDLSEALSISKYKGHFSTLLWLEEIRAEMEIKEFNMPAVTLKKQGDFLVLEVPGMVEGRPSVSIGDRIILRNSCYTDAEVRYSGFVSEVYEDELLLQFNSSFHQSYGGGPVDVEFTYNRTSTRRCQFAVEQALHLGEAVLFPENIVAKAPQTVTTWNDIDMVVSNKKKRRCRSQDQTPKETNGAKLSQSCIGKEGWCHDRGNKVMKERTTEVFQASEGLPVTAQTGDGGNGKGERSNGQECNFFNSLLNEYQKSAVTRILSGECRPTPYILFGPPGTGKTVTILEAILQIHFTLPDSRILACAPSNSAADLLCLRLHDSNFLKHGDMVRVNATCRPGEYIPEIVQLYSKDGEDLWDAARYRIIISTCSTAGLFYQIGLRPGHFTHVFVDEAGQASEPECLIPLLLLSEEDGQIVLAGDPMQLGPIIKSRIATAYGLSVSLLERLMTRPSYSRDETFGTFGSYNPLLVTKLVNNYRSHSSLLDLPSRLFYHQELKMSSDQSVVNKFCNWEKLPRKDFPIIFHGLRGNEMREGSNPSWFNPKEAVQVMRYCCLLSKHYTNPVPLSEIGVIAPYQKQVQKIRILLRSGYLSDIKVGSVEEFQGQEKLVIIVSTVRSSEENLCEDTRYVLGFLSNPKRFNVAITRAKALLIVVGNPHVLLKDPCWGAFLEYCVVNDAYVGCNLPHEFLVQQGFDASVARKTC</sequence>
<dbReference type="SUPFAM" id="SSF52540">
    <property type="entry name" value="P-loop containing nucleoside triphosphate hydrolases"/>
    <property type="match status" value="1"/>
</dbReference>
<dbReference type="OMA" id="VDDCWRH"/>
<dbReference type="InterPro" id="IPR003593">
    <property type="entry name" value="AAA+_ATPase"/>
</dbReference>
<evidence type="ECO:0000259" key="10">
    <source>
        <dbReference type="SMART" id="SM00382"/>
    </source>
</evidence>
<feature type="domain" description="AAA+ ATPase" evidence="10">
    <location>
        <begin position="853"/>
        <end position="1034"/>
    </location>
</feature>
<dbReference type="Pfam" id="PF14444">
    <property type="entry name" value="S1-like"/>
    <property type="match status" value="1"/>
</dbReference>
<proteinExistence type="inferred from homology"/>
<keyword evidence="12" id="KW-1185">Reference proteome</keyword>
<dbReference type="GO" id="GO:0005524">
    <property type="term" value="F:ATP binding"/>
    <property type="evidence" value="ECO:0007669"/>
    <property type="project" value="UniProtKB-KW"/>
</dbReference>
<dbReference type="PANTHER" id="PTHR45418:SF1">
    <property type="entry name" value="CANCER_TESTIS ANTIGEN 55"/>
    <property type="match status" value="1"/>
</dbReference>
<evidence type="ECO:0000256" key="7">
    <source>
        <dbReference type="ARBA" id="ARBA00022806"/>
    </source>
</evidence>
<accession>A0A401NHC8</accession>
<organism evidence="11 12">
    <name type="scientific">Scyliorhinus torazame</name>
    <name type="common">Cloudy catshark</name>
    <name type="synonym">Catulus torazame</name>
    <dbReference type="NCBI Taxonomy" id="75743"/>
    <lineage>
        <taxon>Eukaryota</taxon>
        <taxon>Metazoa</taxon>
        <taxon>Chordata</taxon>
        <taxon>Craniata</taxon>
        <taxon>Vertebrata</taxon>
        <taxon>Chondrichthyes</taxon>
        <taxon>Elasmobranchii</taxon>
        <taxon>Galeomorphii</taxon>
        <taxon>Galeoidea</taxon>
        <taxon>Carcharhiniformes</taxon>
        <taxon>Scyliorhinidae</taxon>
        <taxon>Scyliorhinus</taxon>
    </lineage>
</organism>
<evidence type="ECO:0000256" key="5">
    <source>
        <dbReference type="ARBA" id="ARBA00022741"/>
    </source>
</evidence>
<dbReference type="EC" id="3.6.4.13" evidence="3"/>
<dbReference type="GO" id="GO:0003724">
    <property type="term" value="F:RNA helicase activity"/>
    <property type="evidence" value="ECO:0007669"/>
    <property type="project" value="UniProtKB-EC"/>
</dbReference>
<dbReference type="Gene3D" id="3.40.50.300">
    <property type="entry name" value="P-loop containing nucleotide triphosphate hydrolases"/>
    <property type="match status" value="2"/>
</dbReference>
<dbReference type="FunFam" id="3.40.50.300:FF:000864">
    <property type="entry name" value="Mov10-like RISC complex RNA helicase 1"/>
    <property type="match status" value="1"/>
</dbReference>
<keyword evidence="7" id="KW-0347">Helicase</keyword>
<dbReference type="Pfam" id="PF13087">
    <property type="entry name" value="AAA_12"/>
    <property type="match status" value="1"/>
</dbReference>
<dbReference type="STRING" id="75743.A0A401NHC8"/>
<dbReference type="SMART" id="SM00382">
    <property type="entry name" value="AAA"/>
    <property type="match status" value="1"/>
</dbReference>
<keyword evidence="6" id="KW-0378">Hydrolase</keyword>
<evidence type="ECO:0000256" key="1">
    <source>
        <dbReference type="ARBA" id="ARBA00004496"/>
    </source>
</evidence>
<keyword evidence="8" id="KW-0067">ATP-binding</keyword>
<evidence type="ECO:0000313" key="11">
    <source>
        <dbReference type="EMBL" id="GCB60273.1"/>
    </source>
</evidence>
<comment type="catalytic activity">
    <reaction evidence="9">
        <text>ATP + H2O = ADP + phosphate + H(+)</text>
        <dbReference type="Rhea" id="RHEA:13065"/>
        <dbReference type="ChEBI" id="CHEBI:15377"/>
        <dbReference type="ChEBI" id="CHEBI:15378"/>
        <dbReference type="ChEBI" id="CHEBI:30616"/>
        <dbReference type="ChEBI" id="CHEBI:43474"/>
        <dbReference type="ChEBI" id="CHEBI:456216"/>
        <dbReference type="EC" id="3.6.4.13"/>
    </reaction>
</comment>
<evidence type="ECO:0000256" key="4">
    <source>
        <dbReference type="ARBA" id="ARBA00022490"/>
    </source>
</evidence>
<dbReference type="InterPro" id="IPR047187">
    <property type="entry name" value="SF1_C_Upf1"/>
</dbReference>
<evidence type="ECO:0000256" key="6">
    <source>
        <dbReference type="ARBA" id="ARBA00022801"/>
    </source>
</evidence>
<dbReference type="EMBL" id="BFAA01003654">
    <property type="protein sequence ID" value="GCB60273.1"/>
    <property type="molecule type" value="Genomic_DNA"/>
</dbReference>
<dbReference type="Pfam" id="PF21634">
    <property type="entry name" value="MOV-10_beta-barrel"/>
    <property type="match status" value="1"/>
</dbReference>
<dbReference type="InterPro" id="IPR041677">
    <property type="entry name" value="DNA2/NAM7_AAA_11"/>
</dbReference>
<reference evidence="11 12" key="1">
    <citation type="journal article" date="2018" name="Nat. Ecol. Evol.">
        <title>Shark genomes provide insights into elasmobranch evolution and the origin of vertebrates.</title>
        <authorList>
            <person name="Hara Y"/>
            <person name="Yamaguchi K"/>
            <person name="Onimaru K"/>
            <person name="Kadota M"/>
            <person name="Koyanagi M"/>
            <person name="Keeley SD"/>
            <person name="Tatsumi K"/>
            <person name="Tanaka K"/>
            <person name="Motone F"/>
            <person name="Kageyama Y"/>
            <person name="Nozu R"/>
            <person name="Adachi N"/>
            <person name="Nishimura O"/>
            <person name="Nakagawa R"/>
            <person name="Tanegashima C"/>
            <person name="Kiyatake I"/>
            <person name="Matsumoto R"/>
            <person name="Murakumo K"/>
            <person name="Nishida K"/>
            <person name="Terakita A"/>
            <person name="Kuratani S"/>
            <person name="Sato K"/>
            <person name="Hyodo S Kuraku.S."/>
        </authorList>
    </citation>
    <scope>NUCLEOTIDE SEQUENCE [LARGE SCALE GENOMIC DNA]</scope>
</reference>
<dbReference type="Pfam" id="PF13086">
    <property type="entry name" value="AAA_11"/>
    <property type="match status" value="2"/>
</dbReference>
<keyword evidence="4" id="KW-0963">Cytoplasm</keyword>
<comment type="caution">
    <text evidence="11">The sequence shown here is derived from an EMBL/GenBank/DDBJ whole genome shotgun (WGS) entry which is preliminary data.</text>
</comment>
<dbReference type="InterPro" id="IPR041679">
    <property type="entry name" value="DNA2/NAM7-like_C"/>
</dbReference>
<dbReference type="InterPro" id="IPR027417">
    <property type="entry name" value="P-loop_NTPase"/>
</dbReference>
<dbReference type="CDD" id="cd18078">
    <property type="entry name" value="DEXXQc_Mov10L1"/>
    <property type="match status" value="1"/>
</dbReference>
<dbReference type="PANTHER" id="PTHR45418">
    <property type="entry name" value="CANCER/TESTIS ANTIGEN 55"/>
    <property type="match status" value="1"/>
</dbReference>